<keyword evidence="3" id="KW-1185">Reference proteome</keyword>
<dbReference type="NCBIfam" id="NF005822">
    <property type="entry name" value="PRK07708.1"/>
    <property type="match status" value="1"/>
</dbReference>
<dbReference type="GO" id="GO:0003676">
    <property type="term" value="F:nucleic acid binding"/>
    <property type="evidence" value="ECO:0007669"/>
    <property type="project" value="InterPro"/>
</dbReference>
<dbReference type="PANTHER" id="PTHR46387">
    <property type="entry name" value="POLYNUCLEOTIDYL TRANSFERASE, RIBONUCLEASE H-LIKE SUPERFAMILY PROTEIN"/>
    <property type="match status" value="1"/>
</dbReference>
<dbReference type="PANTHER" id="PTHR46387:SF2">
    <property type="entry name" value="RIBONUCLEASE HI"/>
    <property type="match status" value="1"/>
</dbReference>
<evidence type="ECO:0000313" key="2">
    <source>
        <dbReference type="EMBL" id="SDL84829.1"/>
    </source>
</evidence>
<reference evidence="3" key="1">
    <citation type="submission" date="2016-10" db="EMBL/GenBank/DDBJ databases">
        <authorList>
            <person name="Varghese N."/>
            <person name="Submissions S."/>
        </authorList>
    </citation>
    <scope>NUCLEOTIDE SEQUENCE [LARGE SCALE GENOMIC DNA]</scope>
    <source>
        <strain evidence="3">CGMCC 1.6199</strain>
    </source>
</reference>
<dbReference type="OrthoDB" id="2680098at2"/>
<sequence length="218" mass="24799">MDIRIEMSYQTPKGTTTSFQSEEMNPGKAILIAEDLEKSGRAKQIKFLDSRDTEWTLKELKKFIAEIETEPHNVTVYFDGGFDQALRHSGLGCVIYYEQNGKSLRLRKNAQVEELDTNNEAEYAAFHLALQELAFMGVHDLPVTFIGDSQVVLHQLSGEWPCYEIELSKWIDRIETQLDKLGIDPSYQLVSRKLNKEADQLATQALRGINITGTKEVN</sequence>
<dbReference type="Pfam" id="PF13456">
    <property type="entry name" value="RVT_3"/>
    <property type="match status" value="1"/>
</dbReference>
<dbReference type="EMBL" id="FNHF01000001">
    <property type="protein sequence ID" value="SDL84829.1"/>
    <property type="molecule type" value="Genomic_DNA"/>
</dbReference>
<dbReference type="InterPro" id="IPR002156">
    <property type="entry name" value="RNaseH_domain"/>
</dbReference>
<dbReference type="GO" id="GO:0004523">
    <property type="term" value="F:RNA-DNA hybrid ribonuclease activity"/>
    <property type="evidence" value="ECO:0007669"/>
    <property type="project" value="InterPro"/>
</dbReference>
<organism evidence="2 3">
    <name type="scientific">Sediminibacillus halophilus</name>
    <dbReference type="NCBI Taxonomy" id="482461"/>
    <lineage>
        <taxon>Bacteria</taxon>
        <taxon>Bacillati</taxon>
        <taxon>Bacillota</taxon>
        <taxon>Bacilli</taxon>
        <taxon>Bacillales</taxon>
        <taxon>Bacillaceae</taxon>
        <taxon>Sediminibacillus</taxon>
    </lineage>
</organism>
<evidence type="ECO:0000313" key="3">
    <source>
        <dbReference type="Proteomes" id="UP000182347"/>
    </source>
</evidence>
<dbReference type="Gene3D" id="3.30.420.10">
    <property type="entry name" value="Ribonuclease H-like superfamily/Ribonuclease H"/>
    <property type="match status" value="1"/>
</dbReference>
<protein>
    <submittedName>
        <fullName evidence="2">Ribonuclease HI</fullName>
    </submittedName>
</protein>
<dbReference type="PROSITE" id="PS50879">
    <property type="entry name" value="RNASE_H_1"/>
    <property type="match status" value="1"/>
</dbReference>
<accession>A0A1G9NEE1</accession>
<dbReference type="Proteomes" id="UP000182347">
    <property type="component" value="Unassembled WGS sequence"/>
</dbReference>
<gene>
    <name evidence="2" type="ORF">SAMN05216244_0964</name>
</gene>
<dbReference type="InterPro" id="IPR036397">
    <property type="entry name" value="RNaseH_sf"/>
</dbReference>
<dbReference type="CDD" id="cd09279">
    <property type="entry name" value="RNase_HI_like"/>
    <property type="match status" value="1"/>
</dbReference>
<evidence type="ECO:0000259" key="1">
    <source>
        <dbReference type="PROSITE" id="PS50879"/>
    </source>
</evidence>
<name>A0A1G9NEE1_9BACI</name>
<proteinExistence type="predicted"/>
<dbReference type="STRING" id="482461.SAMN05216244_0964"/>
<dbReference type="AlphaFoldDB" id="A0A1G9NEE1"/>
<dbReference type="InterPro" id="IPR012337">
    <property type="entry name" value="RNaseH-like_sf"/>
</dbReference>
<dbReference type="RefSeq" id="WP_074597694.1">
    <property type="nucleotide sequence ID" value="NZ_FNHF01000001.1"/>
</dbReference>
<dbReference type="SUPFAM" id="SSF53098">
    <property type="entry name" value="Ribonuclease H-like"/>
    <property type="match status" value="1"/>
</dbReference>
<feature type="domain" description="RNase H type-1" evidence="1">
    <location>
        <begin position="70"/>
        <end position="207"/>
    </location>
</feature>